<evidence type="ECO:0000313" key="6">
    <source>
        <dbReference type="Proteomes" id="UP001178461"/>
    </source>
</evidence>
<proteinExistence type="inferred from homology"/>
<feature type="domain" description="Folate receptor-like" evidence="4">
    <location>
        <begin position="77"/>
        <end position="244"/>
    </location>
</feature>
<dbReference type="PANTHER" id="PTHR10517">
    <property type="entry name" value="FOLATE RECEPTOR"/>
    <property type="match status" value="1"/>
</dbReference>
<dbReference type="InterPro" id="IPR018143">
    <property type="entry name" value="Folate_rcpt-like"/>
</dbReference>
<organism evidence="5 6">
    <name type="scientific">Podarcis lilfordi</name>
    <name type="common">Lilford's wall lizard</name>
    <dbReference type="NCBI Taxonomy" id="74358"/>
    <lineage>
        <taxon>Eukaryota</taxon>
        <taxon>Metazoa</taxon>
        <taxon>Chordata</taxon>
        <taxon>Craniata</taxon>
        <taxon>Vertebrata</taxon>
        <taxon>Euteleostomi</taxon>
        <taxon>Lepidosauria</taxon>
        <taxon>Squamata</taxon>
        <taxon>Bifurcata</taxon>
        <taxon>Unidentata</taxon>
        <taxon>Episquamata</taxon>
        <taxon>Laterata</taxon>
        <taxon>Lacertibaenia</taxon>
        <taxon>Lacertidae</taxon>
        <taxon>Podarcis</taxon>
    </lineage>
</organism>
<name>A0AA35KFB8_9SAUR</name>
<evidence type="ECO:0000259" key="4">
    <source>
        <dbReference type="Pfam" id="PF03024"/>
    </source>
</evidence>
<dbReference type="Pfam" id="PF03024">
    <property type="entry name" value="Folate_rec"/>
    <property type="match status" value="1"/>
</dbReference>
<evidence type="ECO:0000256" key="1">
    <source>
        <dbReference type="ARBA" id="ARBA00007932"/>
    </source>
</evidence>
<evidence type="ECO:0000256" key="3">
    <source>
        <dbReference type="ARBA" id="ARBA00023157"/>
    </source>
</evidence>
<keyword evidence="2" id="KW-0732">Signal</keyword>
<evidence type="ECO:0000256" key="2">
    <source>
        <dbReference type="ARBA" id="ARBA00022729"/>
    </source>
</evidence>
<accession>A0AA35KFB8</accession>
<sequence>MPKLSYYAFAATDPEISLLALQRVRELFLANKLWVTADGQCIYRERKERAAAFCVPAYLRDERSKRGLLKRQRGKRQCLEGAAHKHRPSQENNLHECTLYSKSSCCSEDITKELADSPVIKVNTTYWNRCGNNSKLCQSYLKKIECFYRCSPYIAHWAHPNYAAAIVSVPMCQNFCDDWYEACKNDFTCVSNWLTDWAIDEKGENHCKNVCIPYHEMYGNGTDMCESMWGDSLKVSDSPCLCLQMDEMDSKVVKLLEERTTGNSSSSSRSDEEQFCRLKLDKIKKLKEPKDEGVETF</sequence>
<dbReference type="EMBL" id="OX395131">
    <property type="protein sequence ID" value="CAI5777272.1"/>
    <property type="molecule type" value="Genomic_DNA"/>
</dbReference>
<reference evidence="5" key="1">
    <citation type="submission" date="2022-12" db="EMBL/GenBank/DDBJ databases">
        <authorList>
            <person name="Alioto T."/>
            <person name="Alioto T."/>
            <person name="Gomez Garrido J."/>
        </authorList>
    </citation>
    <scope>NUCLEOTIDE SEQUENCE</scope>
</reference>
<dbReference type="InterPro" id="IPR004269">
    <property type="entry name" value="Folate_rcpt"/>
</dbReference>
<dbReference type="Proteomes" id="UP001178461">
    <property type="component" value="Chromosome 6"/>
</dbReference>
<dbReference type="GO" id="GO:1902444">
    <property type="term" value="F:riboflavin binding"/>
    <property type="evidence" value="ECO:0007669"/>
    <property type="project" value="TreeGrafter"/>
</dbReference>
<protein>
    <submittedName>
        <fullName evidence="5">Folate_rec domain-containing protein</fullName>
    </submittedName>
</protein>
<dbReference type="PANTHER" id="PTHR10517:SF19">
    <property type="entry name" value="RETBINDIN"/>
    <property type="match status" value="1"/>
</dbReference>
<dbReference type="AlphaFoldDB" id="A0AA35KFB8"/>
<dbReference type="GO" id="GO:0032217">
    <property type="term" value="F:riboflavin transmembrane transporter activity"/>
    <property type="evidence" value="ECO:0007669"/>
    <property type="project" value="TreeGrafter"/>
</dbReference>
<dbReference type="GO" id="GO:0009897">
    <property type="term" value="C:external side of plasma membrane"/>
    <property type="evidence" value="ECO:0007669"/>
    <property type="project" value="TreeGrafter"/>
</dbReference>
<comment type="similarity">
    <text evidence="1">Belongs to the folate receptor family.</text>
</comment>
<evidence type="ECO:0000313" key="5">
    <source>
        <dbReference type="EMBL" id="CAI5777272.1"/>
    </source>
</evidence>
<dbReference type="GO" id="GO:0038023">
    <property type="term" value="F:signaling receptor activity"/>
    <property type="evidence" value="ECO:0007669"/>
    <property type="project" value="TreeGrafter"/>
</dbReference>
<keyword evidence="6" id="KW-1185">Reference proteome</keyword>
<gene>
    <name evidence="5" type="ORF">PODLI_1B040130</name>
</gene>
<keyword evidence="3" id="KW-1015">Disulfide bond</keyword>